<evidence type="ECO:0000313" key="7">
    <source>
        <dbReference type="Proteomes" id="UP000193040"/>
    </source>
</evidence>
<dbReference type="InterPro" id="IPR036188">
    <property type="entry name" value="FAD/NAD-bd_sf"/>
</dbReference>
<dbReference type="GO" id="GO:0016614">
    <property type="term" value="F:oxidoreductase activity, acting on CH-OH group of donors"/>
    <property type="evidence" value="ECO:0007669"/>
    <property type="project" value="InterPro"/>
</dbReference>
<dbReference type="STRING" id="1784.VC42_18010"/>
<reference evidence="6 7" key="1">
    <citation type="submission" date="2017-03" db="EMBL/GenBank/DDBJ databases">
        <title>Genomic insights into Mycobacterium simiae human colonization.</title>
        <authorList>
            <person name="Steffani J.L."/>
            <person name="Brunck M.E."/>
            <person name="Cruz E."/>
            <person name="Montiel R."/>
            <person name="Barona F."/>
        </authorList>
    </citation>
    <scope>NUCLEOTIDE SEQUENCE [LARGE SCALE GENOMIC DNA]</scope>
    <source>
        <strain evidence="6 7">MsiGto</strain>
    </source>
</reference>
<accession>A0A1X0Y782</accession>
<dbReference type="RefSeq" id="WP_084950135.1">
    <property type="nucleotide sequence ID" value="NZ_MZZM01000016.1"/>
</dbReference>
<evidence type="ECO:0000256" key="4">
    <source>
        <dbReference type="ARBA" id="ARBA00023002"/>
    </source>
</evidence>
<dbReference type="Pfam" id="PF05199">
    <property type="entry name" value="GMC_oxred_C"/>
    <property type="match status" value="1"/>
</dbReference>
<comment type="similarity">
    <text evidence="1">Belongs to the GMC oxidoreductase family.</text>
</comment>
<evidence type="ECO:0000256" key="3">
    <source>
        <dbReference type="ARBA" id="ARBA00022827"/>
    </source>
</evidence>
<dbReference type="Pfam" id="PF00732">
    <property type="entry name" value="GMC_oxred_N"/>
    <property type="match status" value="1"/>
</dbReference>
<gene>
    <name evidence="6" type="ORF">B5M45_12205</name>
</gene>
<dbReference type="Gene3D" id="3.30.410.10">
    <property type="entry name" value="Cholesterol Oxidase, domain 2"/>
    <property type="match status" value="1"/>
</dbReference>
<dbReference type="SUPFAM" id="SSF51905">
    <property type="entry name" value="FAD/NAD(P)-binding domain"/>
    <property type="match status" value="1"/>
</dbReference>
<evidence type="ECO:0000256" key="1">
    <source>
        <dbReference type="ARBA" id="ARBA00010790"/>
    </source>
</evidence>
<dbReference type="EMBL" id="MZZM01000016">
    <property type="protein sequence ID" value="ORJ61005.1"/>
    <property type="molecule type" value="Genomic_DNA"/>
</dbReference>
<keyword evidence="7" id="KW-1185">Reference proteome</keyword>
<comment type="caution">
    <text evidence="6">The sequence shown here is derived from an EMBL/GenBank/DDBJ whole genome shotgun (WGS) entry which is preliminary data.</text>
</comment>
<evidence type="ECO:0000313" key="6">
    <source>
        <dbReference type="EMBL" id="ORJ61005.1"/>
    </source>
</evidence>
<proteinExistence type="inferred from homology"/>
<dbReference type="InterPro" id="IPR007867">
    <property type="entry name" value="GMC_OxRtase_C"/>
</dbReference>
<sequence length="620" mass="64759">MSRARSALFAFGSALLPEEHGGPPSSQLADRVERYLTQLPATTRLAVRAGLLGVNAASYLTTGRPLSRLDPGRRDQVLHRLGGLNLDAGVAIEALKAIVLLANGADTFAPELLSRAQARDSARPDAPLTVISSAESRSVITADAVIVGSGAGGAMVARTLARAGLDTVVLEEGRRWTVAEFRSTHPMDRYAGLYRGAGATIALGRPSIITPIGRAVGGTTVVNSGTCFRPPDSVQRRWHGQYGLALADPDRLTPHLEEVERTLQVAPVPLQIMGRNGRLLLDAAATLGWDAAPIPRNAPGCGGCCQCAIGCPRNAKFGVHLNALPQACAAGARIITQARVERVLHHDGRARGVRARRPDGTAIDILADSVVVSAGAAETPVLLRRSGLGAHPRLGRNLALHPATVLAGRFDDDVLAWRGVLQSAAVHQFHESDGVLIEATSTPPGMGSMVYPGYGAQLLRWLDRAPQVATFGAMIADRGVGSVSSVRGQPVMRYNISRADLAKLTIAVEAMGRLLFAAGAVEVLTGLPQAMTVTSLPALREALSRSDPRRLHLAAFHPTGTAAAGADAQICPVDETGRLRGVDGVWVADASILPSCPEVNPQLSIMALASAVAGEVVGAG</sequence>
<keyword evidence="3" id="KW-0274">FAD</keyword>
<dbReference type="InterPro" id="IPR000172">
    <property type="entry name" value="GMC_OxRdtase_N"/>
</dbReference>
<dbReference type="AlphaFoldDB" id="A0A1X0Y782"/>
<dbReference type="PROSITE" id="PS00624">
    <property type="entry name" value="GMC_OXRED_2"/>
    <property type="match status" value="1"/>
</dbReference>
<dbReference type="Proteomes" id="UP000193040">
    <property type="component" value="Unassembled WGS sequence"/>
</dbReference>
<organism evidence="6 7">
    <name type="scientific">Mycobacterium simiae</name>
    <name type="common">Mycobacterium habana</name>
    <dbReference type="NCBI Taxonomy" id="1784"/>
    <lineage>
        <taxon>Bacteria</taxon>
        <taxon>Bacillati</taxon>
        <taxon>Actinomycetota</taxon>
        <taxon>Actinomycetes</taxon>
        <taxon>Mycobacteriales</taxon>
        <taxon>Mycobacteriaceae</taxon>
        <taxon>Mycobacterium</taxon>
        <taxon>Mycobacterium simiae complex</taxon>
    </lineage>
</organism>
<dbReference type="PANTHER" id="PTHR46056:SF12">
    <property type="entry name" value="LONG-CHAIN-ALCOHOL OXIDASE"/>
    <property type="match status" value="1"/>
</dbReference>
<protein>
    <submittedName>
        <fullName evidence="6">Oxidoreductase</fullName>
    </submittedName>
</protein>
<dbReference type="GO" id="GO:0050660">
    <property type="term" value="F:flavin adenine dinucleotide binding"/>
    <property type="evidence" value="ECO:0007669"/>
    <property type="project" value="InterPro"/>
</dbReference>
<evidence type="ECO:0000259" key="5">
    <source>
        <dbReference type="PROSITE" id="PS00624"/>
    </source>
</evidence>
<keyword evidence="4" id="KW-0560">Oxidoreductase</keyword>
<name>A0A1X0Y782_MYCSI</name>
<evidence type="ECO:0000256" key="2">
    <source>
        <dbReference type="ARBA" id="ARBA00022630"/>
    </source>
</evidence>
<dbReference type="Gene3D" id="3.50.50.60">
    <property type="entry name" value="FAD/NAD(P)-binding domain"/>
    <property type="match status" value="2"/>
</dbReference>
<dbReference type="PANTHER" id="PTHR46056">
    <property type="entry name" value="LONG-CHAIN-ALCOHOL OXIDASE"/>
    <property type="match status" value="1"/>
</dbReference>
<keyword evidence="2" id="KW-0285">Flavoprotein</keyword>
<feature type="domain" description="Glucose-methanol-choline oxidoreductase N-terminal" evidence="5">
    <location>
        <begin position="375"/>
        <end position="389"/>
    </location>
</feature>